<evidence type="ECO:0008006" key="4">
    <source>
        <dbReference type="Google" id="ProtNLM"/>
    </source>
</evidence>
<protein>
    <recommendedName>
        <fullName evidence="4">Anaerobic dimethyl sulfoxide reductase chain C</fullName>
    </recommendedName>
</protein>
<keyword evidence="1" id="KW-1133">Transmembrane helix</keyword>
<dbReference type="RefSeq" id="WP_045958604.1">
    <property type="nucleotide sequence ID" value="NZ_FO704551.1"/>
</dbReference>
<dbReference type="GO" id="GO:0009390">
    <property type="term" value="C:dimethyl sulfoxide reductase complex"/>
    <property type="evidence" value="ECO:0007669"/>
    <property type="project" value="TreeGrafter"/>
</dbReference>
<dbReference type="EMBL" id="FO704551">
    <property type="protein sequence ID" value="CDG21399.1"/>
    <property type="molecule type" value="Genomic_DNA"/>
</dbReference>
<dbReference type="HOGENOM" id="CLU_064909_1_0_6"/>
<evidence type="ECO:0000313" key="2">
    <source>
        <dbReference type="EMBL" id="CDG21399.1"/>
    </source>
</evidence>
<dbReference type="PANTHER" id="PTHR38095:SF2">
    <property type="entry name" value="ANAEROBIC DIMETHYL SULFOXIDE REDUCTASE CHAIN C"/>
    <property type="match status" value="1"/>
</dbReference>
<keyword evidence="3" id="KW-1185">Reference proteome</keyword>
<feature type="transmembrane region" description="Helical" evidence="1">
    <location>
        <begin position="115"/>
        <end position="133"/>
    </location>
</feature>
<feature type="transmembrane region" description="Helical" evidence="1">
    <location>
        <begin position="6"/>
        <end position="27"/>
    </location>
</feature>
<evidence type="ECO:0000256" key="1">
    <source>
        <dbReference type="SAM" id="Phobius"/>
    </source>
</evidence>
<dbReference type="KEGG" id="xpo:XPG1_1744"/>
<name>A0A068R2Y8_9GAMM</name>
<feature type="transmembrane region" description="Helical" evidence="1">
    <location>
        <begin position="272"/>
        <end position="293"/>
    </location>
</feature>
<organism evidence="2 3">
    <name type="scientific">Xenorhabdus poinarii G6</name>
    <dbReference type="NCBI Taxonomy" id="1354304"/>
    <lineage>
        <taxon>Bacteria</taxon>
        <taxon>Pseudomonadati</taxon>
        <taxon>Pseudomonadota</taxon>
        <taxon>Gammaproteobacteria</taxon>
        <taxon>Enterobacterales</taxon>
        <taxon>Morganellaceae</taxon>
        <taxon>Xenorhabdus</taxon>
    </lineage>
</organism>
<dbReference type="Pfam" id="PF04976">
    <property type="entry name" value="DmsC"/>
    <property type="match status" value="1"/>
</dbReference>
<keyword evidence="1" id="KW-0812">Transmembrane</keyword>
<dbReference type="STRING" id="1354304.XPG1_1744"/>
<dbReference type="Proteomes" id="UP000032735">
    <property type="component" value="Chromosome"/>
</dbReference>
<dbReference type="InterPro" id="IPR007059">
    <property type="entry name" value="DmsC"/>
</dbReference>
<dbReference type="OrthoDB" id="7058271at2"/>
<dbReference type="AlphaFoldDB" id="A0A068R2Y8"/>
<feature type="transmembrane region" description="Helical" evidence="1">
    <location>
        <begin position="187"/>
        <end position="204"/>
    </location>
</feature>
<evidence type="ECO:0000313" key="3">
    <source>
        <dbReference type="Proteomes" id="UP000032735"/>
    </source>
</evidence>
<reference evidence="2 3" key="1">
    <citation type="submission" date="2013-07" db="EMBL/GenBank/DDBJ databases">
        <authorList>
            <person name="Genoscope - CEA"/>
        </authorList>
    </citation>
    <scope>NUCLEOTIDE SEQUENCE [LARGE SCALE GENOMIC DNA]</scope>
    <source>
        <strain evidence="2 3">G6</strain>
    </source>
</reference>
<gene>
    <name evidence="2" type="ORF">XPG1_1744</name>
</gene>
<sequence length="298" mass="34426">MVEWLLVAFTMVVQSSVGLVLMSGLYIYWFKCESNTWQYSTIFVQKILLRTLLVSSLLAGVGLITSLNVMEHPFRVYCILQNVMPEWINIETAFASIYFGSLVLYTLFFAVIKRIHLYIILIIGGIGLIDLYYMAIICVQNTMFVWNNVNTYFLFYGAVFTLGPALSMLFIGYPLAKRYQGKLPVKLVMSTLLVVFISVIMRIIEHPAYMEWLTEITKIDNDDIIYPNQVKFNIKSDFGLKMLSWCLYIIAMTLWTCSLWKGKSNLLTNNNYFILLGAAIVFIAEIINQYTFFMMLKI</sequence>
<dbReference type="GO" id="GO:0009389">
    <property type="term" value="F:dimethyl sulfoxide reductase activity"/>
    <property type="evidence" value="ECO:0007669"/>
    <property type="project" value="TreeGrafter"/>
</dbReference>
<dbReference type="PANTHER" id="PTHR38095">
    <property type="entry name" value="ANAEROBIC DIMETHYL SULFOXIDE REDUCTASE CHAIN YNFH"/>
    <property type="match status" value="1"/>
</dbReference>
<keyword evidence="1" id="KW-0472">Membrane</keyword>
<dbReference type="GO" id="GO:0019645">
    <property type="term" value="P:anaerobic electron transport chain"/>
    <property type="evidence" value="ECO:0007669"/>
    <property type="project" value="InterPro"/>
</dbReference>
<dbReference type="GO" id="GO:0005886">
    <property type="term" value="C:plasma membrane"/>
    <property type="evidence" value="ECO:0007669"/>
    <property type="project" value="TreeGrafter"/>
</dbReference>
<feature type="transmembrane region" description="Helical" evidence="1">
    <location>
        <begin position="87"/>
        <end position="108"/>
    </location>
</feature>
<feature type="transmembrane region" description="Helical" evidence="1">
    <location>
        <begin position="242"/>
        <end position="260"/>
    </location>
</feature>
<feature type="transmembrane region" description="Helical" evidence="1">
    <location>
        <begin position="47"/>
        <end position="67"/>
    </location>
</feature>
<proteinExistence type="predicted"/>
<accession>A0A068R2Y8</accession>
<feature type="transmembrane region" description="Helical" evidence="1">
    <location>
        <begin position="153"/>
        <end position="175"/>
    </location>
</feature>